<name>A0A1M5KKX9_9FLAO</name>
<organism evidence="1 2">
    <name type="scientific">Chryseobacterium vrystaatense</name>
    <dbReference type="NCBI Taxonomy" id="307480"/>
    <lineage>
        <taxon>Bacteria</taxon>
        <taxon>Pseudomonadati</taxon>
        <taxon>Bacteroidota</taxon>
        <taxon>Flavobacteriia</taxon>
        <taxon>Flavobacteriales</taxon>
        <taxon>Weeksellaceae</taxon>
        <taxon>Chryseobacterium group</taxon>
        <taxon>Chryseobacterium</taxon>
    </lineage>
</organism>
<proteinExistence type="predicted"/>
<dbReference type="AlphaFoldDB" id="A0A1M5KKX9"/>
<accession>A0A1M5KKX9</accession>
<dbReference type="RefSeq" id="WP_073175324.1">
    <property type="nucleotide sequence ID" value="NZ_FQVE01000006.1"/>
</dbReference>
<protein>
    <submittedName>
        <fullName evidence="1">Bacteriocin-type signal sequence-containing protein/natural product</fullName>
    </submittedName>
</protein>
<sequence>MKNITKIKNAKLISKNQLKQIKGGQICACGTPCPDMNQPVPKPCD</sequence>
<gene>
    <name evidence="1" type="ORF">SAMN02787073_4388</name>
</gene>
<reference evidence="2" key="1">
    <citation type="submission" date="2016-11" db="EMBL/GenBank/DDBJ databases">
        <authorList>
            <person name="Varghese N."/>
            <person name="Submissions S."/>
        </authorList>
    </citation>
    <scope>NUCLEOTIDE SEQUENCE [LARGE SCALE GENOMIC DNA]</scope>
    <source>
        <strain evidence="2">YR203</strain>
    </source>
</reference>
<dbReference type="EMBL" id="FQVE01000006">
    <property type="protein sequence ID" value="SHG52853.1"/>
    <property type="molecule type" value="Genomic_DNA"/>
</dbReference>
<evidence type="ECO:0000313" key="1">
    <source>
        <dbReference type="EMBL" id="SHG52853.1"/>
    </source>
</evidence>
<evidence type="ECO:0000313" key="2">
    <source>
        <dbReference type="Proteomes" id="UP000184108"/>
    </source>
</evidence>
<dbReference type="Proteomes" id="UP000184108">
    <property type="component" value="Unassembled WGS sequence"/>
</dbReference>